<evidence type="ECO:0000256" key="1">
    <source>
        <dbReference type="SAM" id="Phobius"/>
    </source>
</evidence>
<feature type="transmembrane region" description="Helical" evidence="1">
    <location>
        <begin position="94"/>
        <end position="120"/>
    </location>
</feature>
<organism evidence="2 3">
    <name type="scientific">Paenibacillus borealis</name>
    <dbReference type="NCBI Taxonomy" id="160799"/>
    <lineage>
        <taxon>Bacteria</taxon>
        <taxon>Bacillati</taxon>
        <taxon>Bacillota</taxon>
        <taxon>Bacilli</taxon>
        <taxon>Bacillales</taxon>
        <taxon>Paenibacillaceae</taxon>
        <taxon>Paenibacillus</taxon>
    </lineage>
</organism>
<dbReference type="PANTHER" id="PTHR37305:SF1">
    <property type="entry name" value="MEMBRANE PROTEIN"/>
    <property type="match status" value="1"/>
</dbReference>
<feature type="transmembrane region" description="Helical" evidence="1">
    <location>
        <begin position="222"/>
        <end position="244"/>
    </location>
</feature>
<dbReference type="Proteomes" id="UP000187412">
    <property type="component" value="Unassembled WGS sequence"/>
</dbReference>
<evidence type="ECO:0000313" key="2">
    <source>
        <dbReference type="EMBL" id="OMD47064.1"/>
    </source>
</evidence>
<keyword evidence="1" id="KW-0472">Membrane</keyword>
<evidence type="ECO:0008006" key="4">
    <source>
        <dbReference type="Google" id="ProtNLM"/>
    </source>
</evidence>
<keyword evidence="1" id="KW-1133">Transmembrane helix</keyword>
<gene>
    <name evidence="2" type="ORF">BSK56_14640</name>
</gene>
<feature type="transmembrane region" description="Helical" evidence="1">
    <location>
        <begin position="17"/>
        <end position="36"/>
    </location>
</feature>
<feature type="transmembrane region" description="Helical" evidence="1">
    <location>
        <begin position="140"/>
        <end position="168"/>
    </location>
</feature>
<reference evidence="2 3" key="1">
    <citation type="submission" date="2016-10" db="EMBL/GenBank/DDBJ databases">
        <title>Paenibacillus species isolates.</title>
        <authorList>
            <person name="Beno S.M."/>
        </authorList>
    </citation>
    <scope>NUCLEOTIDE SEQUENCE [LARGE SCALE GENOMIC DNA]</scope>
    <source>
        <strain evidence="2 3">FSL H7-0744</strain>
    </source>
</reference>
<proteinExistence type="predicted"/>
<evidence type="ECO:0000313" key="3">
    <source>
        <dbReference type="Proteomes" id="UP000187412"/>
    </source>
</evidence>
<accession>A0ABX3H9B7</accession>
<feature type="transmembrane region" description="Helical" evidence="1">
    <location>
        <begin position="56"/>
        <end position="73"/>
    </location>
</feature>
<dbReference type="PANTHER" id="PTHR37305">
    <property type="entry name" value="INTEGRAL MEMBRANE PROTEIN-RELATED"/>
    <property type="match status" value="1"/>
</dbReference>
<keyword evidence="3" id="KW-1185">Reference proteome</keyword>
<sequence>MKLLKNEMYKVFKLNKLFYFMVMAIGLLIIQGVTVLSSPSGNINGQSFPMFMLSRIMPLFIFFMALLFAEIISDEYRNGTLKLFLLRPVHRVELLNAKIAAMIISVLMLLLFVMTGSYVIGAALLGWGDQMMFNDTVFPAAQGILLTLQSYIITALPCLGFGMIIVLVSILSPTMGGTIGISLGIMFVLTALENVQELHSFSIVHQMNLYQSFAGKFQAVNVISGLVNIAMYILIFYMGSVLAIKKKEIVI</sequence>
<name>A0ABX3H9B7_PAEBO</name>
<dbReference type="Pfam" id="PF12730">
    <property type="entry name" value="ABC2_membrane_4"/>
    <property type="match status" value="1"/>
</dbReference>
<keyword evidence="1" id="KW-0812">Transmembrane</keyword>
<dbReference type="RefSeq" id="WP_076111213.1">
    <property type="nucleotide sequence ID" value="NZ_MPTB01000017.1"/>
</dbReference>
<feature type="transmembrane region" description="Helical" evidence="1">
    <location>
        <begin position="175"/>
        <end position="192"/>
    </location>
</feature>
<protein>
    <recommendedName>
        <fullName evidence="4">ABC transporter permease</fullName>
    </recommendedName>
</protein>
<comment type="caution">
    <text evidence="2">The sequence shown here is derived from an EMBL/GenBank/DDBJ whole genome shotgun (WGS) entry which is preliminary data.</text>
</comment>
<dbReference type="EMBL" id="MPTB01000017">
    <property type="protein sequence ID" value="OMD47064.1"/>
    <property type="molecule type" value="Genomic_DNA"/>
</dbReference>